<keyword evidence="2" id="KW-1185">Reference proteome</keyword>
<dbReference type="Pfam" id="PF08974">
    <property type="entry name" value="DUF1877"/>
    <property type="match status" value="1"/>
</dbReference>
<proteinExistence type="predicted"/>
<comment type="caution">
    <text evidence="1">The sequence shown here is derived from an EMBL/GenBank/DDBJ whole genome shotgun (WGS) entry which is preliminary data.</text>
</comment>
<gene>
    <name evidence="1" type="ORF">ABEU19_004496</name>
</gene>
<dbReference type="Gene3D" id="3.40.1760.10">
    <property type="entry name" value="YfbM-like super family"/>
    <property type="match status" value="1"/>
</dbReference>
<evidence type="ECO:0000313" key="2">
    <source>
        <dbReference type="Proteomes" id="UP001629744"/>
    </source>
</evidence>
<protein>
    <submittedName>
        <fullName evidence="1">DUF1877 family protein</fullName>
    </submittedName>
</protein>
<dbReference type="EMBL" id="JBDLNU010000006">
    <property type="protein sequence ID" value="MFM1730953.1"/>
    <property type="molecule type" value="Genomic_DNA"/>
</dbReference>
<name>A0ABW9G051_9NOCA</name>
<sequence length="204" mass="22923">MKLVERDFARVAMITYVQAPGRRAGRAAYPDPRINRYRDTMELGVHFALSDHVTAELLDARGDNGRLGAVVEDIEETGRSEFSCDTAKAWDPILCSLSSAGYERAPENWPAYGVILGDEDLNTDTDDQLITYLTPDRVAEVAAYLAGITESEFSAGYDAMPLDDRNPEYGADERAYAWGWLEEVTEFFQRAAHDDRHVVFTVRF</sequence>
<dbReference type="InterPro" id="IPR035944">
    <property type="entry name" value="YfbM-like_sf"/>
</dbReference>
<evidence type="ECO:0000313" key="1">
    <source>
        <dbReference type="EMBL" id="MFM1730953.1"/>
    </source>
</evidence>
<organism evidence="1 2">
    <name type="scientific">Prescottella soli</name>
    <dbReference type="NCBI Taxonomy" id="1543852"/>
    <lineage>
        <taxon>Bacteria</taxon>
        <taxon>Bacillati</taxon>
        <taxon>Actinomycetota</taxon>
        <taxon>Actinomycetes</taxon>
        <taxon>Mycobacteriales</taxon>
        <taxon>Nocardiaceae</taxon>
        <taxon>Prescottella</taxon>
    </lineage>
</organism>
<dbReference type="RefSeq" id="WP_348610478.1">
    <property type="nucleotide sequence ID" value="NZ_CP157276.1"/>
</dbReference>
<dbReference type="Proteomes" id="UP001629744">
    <property type="component" value="Unassembled WGS sequence"/>
</dbReference>
<dbReference type="InterPro" id="IPR015068">
    <property type="entry name" value="DUF1877"/>
</dbReference>
<accession>A0ABW9G051</accession>
<reference evidence="1 2" key="1">
    <citation type="submission" date="2023-11" db="EMBL/GenBank/DDBJ databases">
        <authorList>
            <person name="Val-Calvo J."/>
            <person name="Scortti M."/>
            <person name="Vazquez-Boland J."/>
        </authorList>
    </citation>
    <scope>NUCLEOTIDE SEQUENCE [LARGE SCALE GENOMIC DNA]</scope>
    <source>
        <strain evidence="1 2">DSM 46662</strain>
    </source>
</reference>
<dbReference type="SUPFAM" id="SSF111069">
    <property type="entry name" value="Hypothetical protein yfbM"/>
    <property type="match status" value="1"/>
</dbReference>